<dbReference type="KEGG" id="cdep:91088259"/>
<evidence type="ECO:0000256" key="9">
    <source>
        <dbReference type="SAM" id="MobiDB-lite"/>
    </source>
</evidence>
<comment type="similarity">
    <text evidence="3 8">Belongs to the fungal TPase family.</text>
</comment>
<dbReference type="GO" id="GO:0006370">
    <property type="term" value="P:7-methylguanosine mRNA capping"/>
    <property type="evidence" value="ECO:0007669"/>
    <property type="project" value="UniProtKB-UniRule"/>
</dbReference>
<feature type="region of interest" description="Disordered" evidence="9">
    <location>
        <begin position="1"/>
        <end position="122"/>
    </location>
</feature>
<dbReference type="InterPro" id="IPR037009">
    <property type="entry name" value="mRNA_triPase_Cet1_sf"/>
</dbReference>
<feature type="compositionally biased region" description="Basic and acidic residues" evidence="9">
    <location>
        <begin position="54"/>
        <end position="66"/>
    </location>
</feature>
<dbReference type="VEuPathDB" id="FungiDB:L203_04502"/>
<accession>A0A1E3IBL9</accession>
<dbReference type="Pfam" id="PF02940">
    <property type="entry name" value="mRNA_triPase"/>
    <property type="match status" value="1"/>
</dbReference>
<evidence type="ECO:0000256" key="1">
    <source>
        <dbReference type="ARBA" id="ARBA00001946"/>
    </source>
</evidence>
<evidence type="ECO:0000256" key="5">
    <source>
        <dbReference type="ARBA" id="ARBA00022801"/>
    </source>
</evidence>
<comment type="cofactor">
    <cofactor evidence="1 8">
        <name>Mg(2+)</name>
        <dbReference type="ChEBI" id="CHEBI:18420"/>
    </cofactor>
</comment>
<reference evidence="10" key="3">
    <citation type="submission" date="2024-01" db="EMBL/GenBank/DDBJ databases">
        <authorList>
            <person name="Coelho M.A."/>
            <person name="David-Palma M."/>
            <person name="Shea T."/>
            <person name="Sun S."/>
            <person name="Cuomo C.A."/>
            <person name="Heitman J."/>
        </authorList>
    </citation>
    <scope>NUCLEOTIDE SEQUENCE</scope>
    <source>
        <strain evidence="10">CBS 7841</strain>
    </source>
</reference>
<dbReference type="PANTHER" id="PTHR28118">
    <property type="entry name" value="POLYNUCLEOTIDE 5'-TRIPHOSPHATASE-RELATED"/>
    <property type="match status" value="1"/>
</dbReference>
<evidence type="ECO:0000256" key="4">
    <source>
        <dbReference type="ARBA" id="ARBA00022664"/>
    </source>
</evidence>
<dbReference type="GO" id="GO:0004651">
    <property type="term" value="F:polynucleotide 5'-phosphatase activity"/>
    <property type="evidence" value="ECO:0007669"/>
    <property type="project" value="UniProtKB-UniRule"/>
</dbReference>
<dbReference type="Proteomes" id="UP000094043">
    <property type="component" value="Chromosome 4"/>
</dbReference>
<evidence type="ECO:0000256" key="6">
    <source>
        <dbReference type="ARBA" id="ARBA00023242"/>
    </source>
</evidence>
<dbReference type="GO" id="GO:0031533">
    <property type="term" value="C:mRNA capping enzyme complex"/>
    <property type="evidence" value="ECO:0007669"/>
    <property type="project" value="UniProtKB-UniRule"/>
</dbReference>
<dbReference type="AlphaFoldDB" id="A0A1E3IBL9"/>
<feature type="compositionally biased region" description="Polar residues" evidence="9">
    <location>
        <begin position="15"/>
        <end position="28"/>
    </location>
</feature>
<evidence type="ECO:0000256" key="2">
    <source>
        <dbReference type="ARBA" id="ARBA00004123"/>
    </source>
</evidence>
<reference evidence="10" key="1">
    <citation type="submission" date="2016-06" db="EMBL/GenBank/DDBJ databases">
        <authorList>
            <person name="Cuomo C."/>
            <person name="Litvintseva A."/>
            <person name="Heitman J."/>
            <person name="Chen Y."/>
            <person name="Sun S."/>
            <person name="Springer D."/>
            <person name="Dromer F."/>
            <person name="Young S."/>
            <person name="Zeng Q."/>
            <person name="Chapman S."/>
            <person name="Gujja S."/>
            <person name="Saif S."/>
            <person name="Birren B."/>
        </authorList>
    </citation>
    <scope>NUCLEOTIDE SEQUENCE</scope>
    <source>
        <strain evidence="10">CBS 7841</strain>
    </source>
</reference>
<evidence type="ECO:0000256" key="3">
    <source>
        <dbReference type="ARBA" id="ARBA00006345"/>
    </source>
</evidence>
<name>A0A1E3IBL9_9TREE</name>
<keyword evidence="5 8" id="KW-0378">Hydrolase</keyword>
<dbReference type="OrthoDB" id="272147at2759"/>
<dbReference type="GO" id="GO:0140818">
    <property type="term" value="F:mRNA 5'-triphosphate monophosphatase activity"/>
    <property type="evidence" value="ECO:0007669"/>
    <property type="project" value="UniProtKB-EC"/>
</dbReference>
<evidence type="ECO:0000313" key="11">
    <source>
        <dbReference type="Proteomes" id="UP000094043"/>
    </source>
</evidence>
<keyword evidence="11" id="KW-1185">Reference proteome</keyword>
<evidence type="ECO:0000313" key="10">
    <source>
        <dbReference type="EMBL" id="WVN88835.1"/>
    </source>
</evidence>
<dbReference type="CDD" id="cd07470">
    <property type="entry name" value="CYTH-like_mRNA_RTPase"/>
    <property type="match status" value="1"/>
</dbReference>
<dbReference type="EC" id="3.6.1.74" evidence="8"/>
<evidence type="ECO:0000256" key="8">
    <source>
        <dbReference type="RuleBase" id="RU367053"/>
    </source>
</evidence>
<sequence>MSAYIPIHARGPYRSSLSKASQEYQSLSPRYASPDTDPDIPYHRLNQAAMSSQNDKDAHGGQHKEPYAAIPGHQPRQWAEDDLESGGPRRKRARVSSDQSEAESRRAYNGHEPVSSQHIHPNHSLSLTGSAFNISPRNPFTSVVGEFIMNSTVGLENVEIEVKIGQLIALTESGQPPRRIHMPSLSEMILPHDFPVGPFVATLERSHHKSLNDLLNRATESQMKLSSNAGRLEFSRHRLTDSFYDTGGHGGKVRVSRNTKTGEVVACIRKKRIADMNVFCPGMPYDLRISVSVEEPCNIPSSSPKGTRIKDRASYRHQICQVDLTSVYMPSAKDPTKQDLTCEIEIEVLDVPALLAEGRAESDRFDEILQNLLDTARMLIKNV</sequence>
<evidence type="ECO:0000256" key="7">
    <source>
        <dbReference type="ARBA" id="ARBA00047740"/>
    </source>
</evidence>
<dbReference type="Gene3D" id="3.20.100.10">
    <property type="entry name" value="mRNA triphosphatase Cet1-like"/>
    <property type="match status" value="1"/>
</dbReference>
<comment type="catalytic activity">
    <reaction evidence="7">
        <text>a 5'-end triphospho-ribonucleoside in mRNA + H2O = a 5'-end diphospho-ribonucleoside in mRNA + phosphate + H(+)</text>
        <dbReference type="Rhea" id="RHEA:67004"/>
        <dbReference type="Rhea" id="RHEA-COMP:17164"/>
        <dbReference type="Rhea" id="RHEA-COMP:17165"/>
        <dbReference type="ChEBI" id="CHEBI:15377"/>
        <dbReference type="ChEBI" id="CHEBI:15378"/>
        <dbReference type="ChEBI" id="CHEBI:43474"/>
        <dbReference type="ChEBI" id="CHEBI:167616"/>
        <dbReference type="ChEBI" id="CHEBI:167618"/>
        <dbReference type="EC" id="3.6.1.74"/>
    </reaction>
    <physiologicalReaction direction="left-to-right" evidence="7">
        <dbReference type="Rhea" id="RHEA:67005"/>
    </physiologicalReaction>
</comment>
<dbReference type="GeneID" id="91088259"/>
<organism evidence="10 11">
    <name type="scientific">Cryptococcus depauperatus CBS 7841</name>
    <dbReference type="NCBI Taxonomy" id="1295531"/>
    <lineage>
        <taxon>Eukaryota</taxon>
        <taxon>Fungi</taxon>
        <taxon>Dikarya</taxon>
        <taxon>Basidiomycota</taxon>
        <taxon>Agaricomycotina</taxon>
        <taxon>Tremellomycetes</taxon>
        <taxon>Tremellales</taxon>
        <taxon>Cryptococcaceae</taxon>
        <taxon>Cryptococcus</taxon>
    </lineage>
</organism>
<dbReference type="PANTHER" id="PTHR28118:SF1">
    <property type="entry name" value="POLYNUCLEOTIDE 5'-TRIPHOSPHATASE CTL1-RELATED"/>
    <property type="match status" value="1"/>
</dbReference>
<proteinExistence type="inferred from homology"/>
<dbReference type="InterPro" id="IPR004206">
    <property type="entry name" value="mRNA_triPase_Cet1"/>
</dbReference>
<keyword evidence="6 8" id="KW-0539">Nucleus</keyword>
<comment type="function">
    <text evidence="8">First step of mRNA capping. Converts the 5'-triphosphate end of a nascent mRNA chain into a diphosphate end.</text>
</comment>
<protein>
    <recommendedName>
        <fullName evidence="8">mRNA-capping enzyme subunit beta</fullName>
        <ecNumber evidence="8">3.6.1.74</ecNumber>
    </recommendedName>
    <alternativeName>
        <fullName evidence="8">mRNA 5'-phosphatase</fullName>
    </alternativeName>
    <alternativeName>
        <fullName evidence="8">mRNA 5'-triphosphate monophosphatase</fullName>
    </alternativeName>
</protein>
<dbReference type="RefSeq" id="XP_066069535.1">
    <property type="nucleotide sequence ID" value="XM_066213438.1"/>
</dbReference>
<keyword evidence="8" id="KW-0506">mRNA capping</keyword>
<dbReference type="SUPFAM" id="SSF55154">
    <property type="entry name" value="CYTH-like phosphatases"/>
    <property type="match status" value="1"/>
</dbReference>
<comment type="subunit">
    <text evidence="8">Heterodimer. The mRNA-capping enzyme is composed of two separate chains alpha and beta, respectively a mRNA guanylyltransferase and an mRNA 5'-triphosphate monophosphatase.</text>
</comment>
<keyword evidence="4 8" id="KW-0507">mRNA processing</keyword>
<gene>
    <name evidence="10" type="ORF">L203_104049</name>
</gene>
<dbReference type="EMBL" id="CP143787">
    <property type="protein sequence ID" value="WVN88835.1"/>
    <property type="molecule type" value="Genomic_DNA"/>
</dbReference>
<dbReference type="InterPro" id="IPR033469">
    <property type="entry name" value="CYTH-like_dom_sf"/>
</dbReference>
<dbReference type="InterPro" id="IPR040343">
    <property type="entry name" value="Cet1/Ctl1"/>
</dbReference>
<reference evidence="10" key="2">
    <citation type="journal article" date="2022" name="Elife">
        <title>Obligate sexual reproduction of a homothallic fungus closely related to the Cryptococcus pathogenic species complex.</title>
        <authorList>
            <person name="Passer A.R."/>
            <person name="Clancey S.A."/>
            <person name="Shea T."/>
            <person name="David-Palma M."/>
            <person name="Averette A.F."/>
            <person name="Boekhout T."/>
            <person name="Porcel B.M."/>
            <person name="Nowrousian M."/>
            <person name="Cuomo C.A."/>
            <person name="Sun S."/>
            <person name="Heitman J."/>
            <person name="Coelho M.A."/>
        </authorList>
    </citation>
    <scope>NUCLEOTIDE SEQUENCE</scope>
    <source>
        <strain evidence="10">CBS 7841</strain>
    </source>
</reference>
<comment type="subcellular location">
    <subcellularLocation>
        <location evidence="2 8">Nucleus</location>
    </subcellularLocation>
</comment>